<dbReference type="SUPFAM" id="SSF49265">
    <property type="entry name" value="Fibronectin type III"/>
    <property type="match status" value="1"/>
</dbReference>
<evidence type="ECO:0000259" key="9">
    <source>
        <dbReference type="PROSITE" id="PS50011"/>
    </source>
</evidence>
<dbReference type="Gene3D" id="2.30.29.30">
    <property type="entry name" value="Pleckstrin-homology domain (PH domain)/Phosphotyrosine-binding domain (PTB)"/>
    <property type="match status" value="1"/>
</dbReference>
<dbReference type="Pfam" id="PF00621">
    <property type="entry name" value="RhoGEF"/>
    <property type="match status" value="1"/>
</dbReference>
<dbReference type="InterPro" id="IPR000719">
    <property type="entry name" value="Prot_kinase_dom"/>
</dbReference>
<dbReference type="InterPro" id="IPR013098">
    <property type="entry name" value="Ig_I-set"/>
</dbReference>
<feature type="domain" description="Ig-like" evidence="10">
    <location>
        <begin position="803"/>
        <end position="898"/>
    </location>
</feature>
<organism evidence="12 13">
    <name type="scientific">Nicrophorus vespilloides</name>
    <name type="common">Boreal carrion beetle</name>
    <dbReference type="NCBI Taxonomy" id="110193"/>
    <lineage>
        <taxon>Eukaryota</taxon>
        <taxon>Metazoa</taxon>
        <taxon>Ecdysozoa</taxon>
        <taxon>Arthropoda</taxon>
        <taxon>Hexapoda</taxon>
        <taxon>Insecta</taxon>
        <taxon>Pterygota</taxon>
        <taxon>Neoptera</taxon>
        <taxon>Endopterygota</taxon>
        <taxon>Coleoptera</taxon>
        <taxon>Polyphaga</taxon>
        <taxon>Staphyliniformia</taxon>
        <taxon>Silphidae</taxon>
        <taxon>Nicrophorinae</taxon>
        <taxon>Nicrophorus</taxon>
    </lineage>
</organism>
<dbReference type="PROSITE" id="PS50835">
    <property type="entry name" value="IG_LIKE"/>
    <property type="match status" value="1"/>
</dbReference>
<dbReference type="Gene3D" id="2.60.40.10">
    <property type="entry name" value="Immunoglobulins"/>
    <property type="match status" value="2"/>
</dbReference>
<dbReference type="InterPro" id="IPR035899">
    <property type="entry name" value="DBL_dom_sf"/>
</dbReference>
<dbReference type="InterPro" id="IPR000219">
    <property type="entry name" value="DH_dom"/>
</dbReference>
<feature type="domain" description="Protein kinase" evidence="9">
    <location>
        <begin position="1006"/>
        <end position="1261"/>
    </location>
</feature>
<comment type="subcellular location">
    <subcellularLocation>
        <location evidence="1">Cytoplasm</location>
    </subcellularLocation>
</comment>
<dbReference type="Gene3D" id="1.10.510.10">
    <property type="entry name" value="Transferase(Phosphotransferase) domain 1"/>
    <property type="match status" value="1"/>
</dbReference>
<feature type="region of interest" description="Disordered" evidence="7">
    <location>
        <begin position="212"/>
        <end position="263"/>
    </location>
</feature>
<evidence type="ECO:0000256" key="7">
    <source>
        <dbReference type="SAM" id="MobiDB-lite"/>
    </source>
</evidence>
<feature type="region of interest" description="Disordered" evidence="7">
    <location>
        <begin position="1"/>
        <end position="128"/>
    </location>
</feature>
<evidence type="ECO:0000256" key="1">
    <source>
        <dbReference type="ARBA" id="ARBA00004496"/>
    </source>
</evidence>
<keyword evidence="4" id="KW-0344">Guanine-nucleotide releasing factor</keyword>
<protein>
    <submittedName>
        <fullName evidence="13">Triple functional domain protein-like isoform X1</fullName>
    </submittedName>
</protein>
<dbReference type="PANTHER" id="PTHR22826:SF106">
    <property type="entry name" value="TRIO, ISOFORM A"/>
    <property type="match status" value="1"/>
</dbReference>
<dbReference type="InterPro" id="IPR003961">
    <property type="entry name" value="FN3_dom"/>
</dbReference>
<feature type="domain" description="DH" evidence="8">
    <location>
        <begin position="271"/>
        <end position="454"/>
    </location>
</feature>
<dbReference type="InterPro" id="IPR036116">
    <property type="entry name" value="FN3_sf"/>
</dbReference>
<dbReference type="SUPFAM" id="SSF48065">
    <property type="entry name" value="DBL homology domain (DH-domain)"/>
    <property type="match status" value="1"/>
</dbReference>
<dbReference type="InterPro" id="IPR036179">
    <property type="entry name" value="Ig-like_dom_sf"/>
</dbReference>
<dbReference type="SMART" id="SM00409">
    <property type="entry name" value="IG"/>
    <property type="match status" value="1"/>
</dbReference>
<dbReference type="Gene3D" id="3.30.200.20">
    <property type="entry name" value="Phosphorylase Kinase, domain 1"/>
    <property type="match status" value="1"/>
</dbReference>
<dbReference type="Pfam" id="PF22697">
    <property type="entry name" value="SOS1_NGEF_PH"/>
    <property type="match status" value="1"/>
</dbReference>
<dbReference type="GeneID" id="108566739"/>
<dbReference type="PANTHER" id="PTHR22826">
    <property type="entry name" value="RHO GUANINE EXCHANGE FACTOR-RELATED"/>
    <property type="match status" value="1"/>
</dbReference>
<dbReference type="SMART" id="SM00060">
    <property type="entry name" value="FN3"/>
    <property type="match status" value="1"/>
</dbReference>
<dbReference type="InterPro" id="IPR003598">
    <property type="entry name" value="Ig_sub2"/>
</dbReference>
<comment type="similarity">
    <text evidence="2">Belongs to the protein kinase superfamily. CAMK Ser/Thr protein kinase family.</text>
</comment>
<gene>
    <name evidence="13" type="primary">LOC108566739</name>
</gene>
<proteinExistence type="inferred from homology"/>
<dbReference type="InterPro" id="IPR008271">
    <property type="entry name" value="Ser/Thr_kinase_AS"/>
</dbReference>
<dbReference type="InterPro" id="IPR011009">
    <property type="entry name" value="Kinase-like_dom_sf"/>
</dbReference>
<dbReference type="SUPFAM" id="SSF50729">
    <property type="entry name" value="PH domain-like"/>
    <property type="match status" value="1"/>
</dbReference>
<dbReference type="Gene3D" id="1.20.900.10">
    <property type="entry name" value="Dbl homology (DH) domain"/>
    <property type="match status" value="1"/>
</dbReference>
<accession>A0ABM1N600</accession>
<evidence type="ECO:0000256" key="6">
    <source>
        <dbReference type="ARBA" id="ARBA00023319"/>
    </source>
</evidence>
<dbReference type="Pfam" id="PF00041">
    <property type="entry name" value="fn3"/>
    <property type="match status" value="1"/>
</dbReference>
<dbReference type="SMART" id="SM00408">
    <property type="entry name" value="IGc2"/>
    <property type="match status" value="1"/>
</dbReference>
<dbReference type="InterPro" id="IPR003599">
    <property type="entry name" value="Ig_sub"/>
</dbReference>
<keyword evidence="5" id="KW-0677">Repeat</keyword>
<dbReference type="InterPro" id="IPR055251">
    <property type="entry name" value="SOS1_NGEF_PH"/>
</dbReference>
<evidence type="ECO:0000256" key="3">
    <source>
        <dbReference type="ARBA" id="ARBA00022490"/>
    </source>
</evidence>
<reference evidence="13" key="1">
    <citation type="submission" date="2025-08" db="UniProtKB">
        <authorList>
            <consortium name="RefSeq"/>
        </authorList>
    </citation>
    <scope>IDENTIFICATION</scope>
    <source>
        <tissue evidence="13">Whole Larva</tissue>
    </source>
</reference>
<feature type="compositionally biased region" description="Polar residues" evidence="7">
    <location>
        <begin position="682"/>
        <end position="694"/>
    </location>
</feature>
<evidence type="ECO:0000259" key="11">
    <source>
        <dbReference type="PROSITE" id="PS50853"/>
    </source>
</evidence>
<dbReference type="CDD" id="cd00063">
    <property type="entry name" value="FN3"/>
    <property type="match status" value="1"/>
</dbReference>
<dbReference type="Pfam" id="PF00069">
    <property type="entry name" value="Pkinase"/>
    <property type="match status" value="1"/>
</dbReference>
<evidence type="ECO:0000259" key="10">
    <source>
        <dbReference type="PROSITE" id="PS50835"/>
    </source>
</evidence>
<dbReference type="InterPro" id="IPR011993">
    <property type="entry name" value="PH-like_dom_sf"/>
</dbReference>
<evidence type="ECO:0000313" key="12">
    <source>
        <dbReference type="Proteomes" id="UP000695000"/>
    </source>
</evidence>
<dbReference type="SMART" id="SM00325">
    <property type="entry name" value="RhoGEF"/>
    <property type="match status" value="1"/>
</dbReference>
<keyword evidence="12" id="KW-1185">Reference proteome</keyword>
<name>A0ABM1N600_NICVS</name>
<dbReference type="Proteomes" id="UP000695000">
    <property type="component" value="Unplaced"/>
</dbReference>
<dbReference type="RefSeq" id="XP_017782250.1">
    <property type="nucleotide sequence ID" value="XM_017926761.1"/>
</dbReference>
<dbReference type="PROSITE" id="PS50853">
    <property type="entry name" value="FN3"/>
    <property type="match status" value="1"/>
</dbReference>
<evidence type="ECO:0000256" key="5">
    <source>
        <dbReference type="ARBA" id="ARBA00022737"/>
    </source>
</evidence>
<evidence type="ECO:0000313" key="13">
    <source>
        <dbReference type="RefSeq" id="XP_017782250.1"/>
    </source>
</evidence>
<dbReference type="SMART" id="SM00220">
    <property type="entry name" value="S_TKc"/>
    <property type="match status" value="1"/>
</dbReference>
<dbReference type="SUPFAM" id="SSF48726">
    <property type="entry name" value="Immunoglobulin"/>
    <property type="match status" value="1"/>
</dbReference>
<feature type="compositionally biased region" description="Basic and acidic residues" evidence="7">
    <location>
        <begin position="33"/>
        <end position="42"/>
    </location>
</feature>
<feature type="region of interest" description="Disordered" evidence="7">
    <location>
        <begin position="677"/>
        <end position="702"/>
    </location>
</feature>
<keyword evidence="6" id="KW-0393">Immunoglobulin domain</keyword>
<dbReference type="Pfam" id="PF07679">
    <property type="entry name" value="I-set"/>
    <property type="match status" value="1"/>
</dbReference>
<feature type="compositionally biased region" description="Basic and acidic residues" evidence="7">
    <location>
        <begin position="212"/>
        <end position="242"/>
    </location>
</feature>
<dbReference type="CDD" id="cd00160">
    <property type="entry name" value="RhoGEF"/>
    <property type="match status" value="1"/>
</dbReference>
<dbReference type="InterPro" id="IPR007110">
    <property type="entry name" value="Ig-like_dom"/>
</dbReference>
<dbReference type="PROSITE" id="PS00108">
    <property type="entry name" value="PROTEIN_KINASE_ST"/>
    <property type="match status" value="1"/>
</dbReference>
<dbReference type="InterPro" id="IPR013783">
    <property type="entry name" value="Ig-like_fold"/>
</dbReference>
<evidence type="ECO:0000259" key="8">
    <source>
        <dbReference type="PROSITE" id="PS50010"/>
    </source>
</evidence>
<sequence length="1303" mass="146678">MLVAEEKSAVRASSAPPESNHHRRSGSFSMRQVYDKMQKYLKQDATGSDGPAGNNTSSPVNKRRGFSGRKWLPPPLRKLSQGKVEKTQQSTPDRPPLKKTGSDKRIKVPTEMGNKPSVSEGEDEGDERVLRAARSLGNAELANGGAEDVDDVEVELPPPMKPISEPILCPPTVPAIEENPCKRVSSLTLKSLEGATSADLAEIEQIVKERMEQHTENQERNSLFRDAKSESSGDAVDNKDLSTECSSNEATAALSGDDEKSAENVKKHLENRQYVLHELLETEENYVTDLALIVEGYMVTMRDENCSIPMPEDLKTGKDKMVFGNIESIYDWHKNVFMKELKRCAQQPGELGQLFKKYERKLYIYVVYCKNKPMSEFIVSEHLDTYFEELRSLLGHKLQICDLLIKPIQRITKYQLLLKDLLKYTERAGIESDAALLRDALRVMTVVPKAANDMMDVGRLQGFDGKITAQGKLLLNGPLIVSDLPANTTTIVGKNKELHVFLFEQSIIFSEASVKKNQFSSSKYYYKTHIQVNKMAYEFKEDSFFIRSTDPNKVQFELCCLAPTPELHLEWESTIEAMIQTQTDFLKAIQSPIAYQKELTRDAFPFEIPQVNRQTVNIPVTTVQQQQQQPVDVSKNRKTVPAIHKANTIGIPSEAEITNSKDKHQKKYFFDGLRRNKHKSDSQVAEGNKSQTEGGSPRRWSEAQNSTFDNHVMAPGTQARLVCEWPECNLGEAVTIIRYDSNQGYLVRTNTHLEEIWLPSHVLSNGNRKAWSFRFRKPSFTPGRRSIDGTNIQENIIPEVSCPEFRDKVKDCTAQSGTKVVFKCRVKPCGRNVQITWKKTEPDPCVMRNSGRFALSQSEDGVAMLIISNARSSDSGTYLCIASNDIGSAQCYAVLNVSDSLPLLREPLIQVISCSSVLLEWDNDSNSNQQFLVEYCKLGTGEWMSPNGRQPLNSLSYTVEHLIPGETYSFRVITVQNKQISLPSVAVTLPVADNLRWQQEQFKRRYIELEEIDRGRFSVVRRAQDRGTGLEVALKQVFRRKQPHKVTQAEYALLAGMQHLHIIHAMALFDNAPVPGIDTIVLELVKGPLLFNFIAQNDEYTESEVNQYAKQLISALAWLHDKNLAHLDVKPENVMIDPNHVTPLVKLIDFGDCVNTSKSVILPPACLEFASPELVLGQPVGRHTDYWAVGVFLYVLLSGVSPFLDDSMEETTANILKCDYCFPDEYFSAVSCEAKELIGKLLSLNPTQRISMEQALESAWIQNINNGNNVIPSSRLKTFIVRRNPLHHPATPTTPTNTTFFTD</sequence>
<evidence type="ECO:0000256" key="4">
    <source>
        <dbReference type="ARBA" id="ARBA00022658"/>
    </source>
</evidence>
<dbReference type="PROSITE" id="PS50010">
    <property type="entry name" value="DH_2"/>
    <property type="match status" value="1"/>
</dbReference>
<keyword evidence="3" id="KW-0963">Cytoplasm</keyword>
<dbReference type="PROSITE" id="PS50011">
    <property type="entry name" value="PROTEIN_KINASE_DOM"/>
    <property type="match status" value="1"/>
</dbReference>
<dbReference type="InterPro" id="IPR051336">
    <property type="entry name" value="RhoGEF_Guanine_NuclExch_SF"/>
</dbReference>
<feature type="domain" description="Fibronectin type-III" evidence="11">
    <location>
        <begin position="903"/>
        <end position="994"/>
    </location>
</feature>
<evidence type="ECO:0000256" key="2">
    <source>
        <dbReference type="ARBA" id="ARBA00006692"/>
    </source>
</evidence>
<dbReference type="SUPFAM" id="SSF56112">
    <property type="entry name" value="Protein kinase-like (PK-like)"/>
    <property type="match status" value="1"/>
</dbReference>